<dbReference type="InterPro" id="IPR015866">
    <property type="entry name" value="Ser-tRNA-synth_1_N"/>
</dbReference>
<dbReference type="HAMAP" id="MF_00176">
    <property type="entry name" value="Ser_tRNA_synth_type1"/>
    <property type="match status" value="1"/>
</dbReference>
<dbReference type="PRINTS" id="PR00981">
    <property type="entry name" value="TRNASYNTHSER"/>
</dbReference>
<keyword evidence="9 12" id="KW-0030">Aminoacyl-tRNA synthetase</keyword>
<dbReference type="Gene3D" id="3.30.930.10">
    <property type="entry name" value="Bira Bifunctional Protein, Domain 2"/>
    <property type="match status" value="1"/>
</dbReference>
<comment type="subcellular location">
    <subcellularLocation>
        <location evidence="1 12">Cytoplasm</location>
    </subcellularLocation>
</comment>
<evidence type="ECO:0000313" key="17">
    <source>
        <dbReference type="EMBL" id="KIA77151.1"/>
    </source>
</evidence>
<evidence type="ECO:0000256" key="4">
    <source>
        <dbReference type="ARBA" id="ARBA00022490"/>
    </source>
</evidence>
<feature type="binding site" evidence="12 14">
    <location>
        <begin position="285"/>
        <end position="287"/>
    </location>
    <ligand>
        <name>ATP</name>
        <dbReference type="ChEBI" id="CHEBI:30616"/>
    </ligand>
</feature>
<dbReference type="NCBIfam" id="TIGR00414">
    <property type="entry name" value="serS"/>
    <property type="match status" value="1"/>
</dbReference>
<dbReference type="SUPFAM" id="SSF55681">
    <property type="entry name" value="Class II aaRS and biotin synthetases"/>
    <property type="match status" value="1"/>
</dbReference>
<keyword evidence="8 12" id="KW-0648">Protein biosynthesis</keyword>
<keyword evidence="7 12" id="KW-0067">ATP-binding</keyword>
<dbReference type="InterPro" id="IPR002317">
    <property type="entry name" value="Ser-tRNA-ligase_type_1"/>
</dbReference>
<comment type="similarity">
    <text evidence="3 12">Belongs to the class-II aminoacyl-tRNA synthetase family. Type-1 seryl-tRNA synthetase subfamily.</text>
</comment>
<comment type="catalytic activity">
    <reaction evidence="10 12">
        <text>tRNA(Sec) + L-serine + ATP = L-seryl-tRNA(Sec) + AMP + diphosphate + H(+)</text>
        <dbReference type="Rhea" id="RHEA:42580"/>
        <dbReference type="Rhea" id="RHEA-COMP:9742"/>
        <dbReference type="Rhea" id="RHEA-COMP:10128"/>
        <dbReference type="ChEBI" id="CHEBI:15378"/>
        <dbReference type="ChEBI" id="CHEBI:30616"/>
        <dbReference type="ChEBI" id="CHEBI:33019"/>
        <dbReference type="ChEBI" id="CHEBI:33384"/>
        <dbReference type="ChEBI" id="CHEBI:78442"/>
        <dbReference type="ChEBI" id="CHEBI:78533"/>
        <dbReference type="ChEBI" id="CHEBI:456215"/>
        <dbReference type="EC" id="6.1.1.11"/>
    </reaction>
</comment>
<comment type="catalytic activity">
    <reaction evidence="11 12">
        <text>tRNA(Ser) + L-serine + ATP = L-seryl-tRNA(Ser) + AMP + diphosphate + H(+)</text>
        <dbReference type="Rhea" id="RHEA:12292"/>
        <dbReference type="Rhea" id="RHEA-COMP:9669"/>
        <dbReference type="Rhea" id="RHEA-COMP:9703"/>
        <dbReference type="ChEBI" id="CHEBI:15378"/>
        <dbReference type="ChEBI" id="CHEBI:30616"/>
        <dbReference type="ChEBI" id="CHEBI:33019"/>
        <dbReference type="ChEBI" id="CHEBI:33384"/>
        <dbReference type="ChEBI" id="CHEBI:78442"/>
        <dbReference type="ChEBI" id="CHEBI:78533"/>
        <dbReference type="ChEBI" id="CHEBI:456215"/>
        <dbReference type="EC" id="6.1.1.11"/>
    </reaction>
</comment>
<dbReference type="Pfam" id="PF00587">
    <property type="entry name" value="tRNA-synt_2b"/>
    <property type="match status" value="1"/>
</dbReference>
<dbReference type="PATRIC" id="fig|83552.4.peg.1743"/>
<dbReference type="AlphaFoldDB" id="A0A0C1C0J9"/>
<proteinExistence type="inferred from homology"/>
<evidence type="ECO:0000256" key="13">
    <source>
        <dbReference type="PIRSR" id="PIRSR001529-1"/>
    </source>
</evidence>
<dbReference type="Proteomes" id="UP000031307">
    <property type="component" value="Unassembled WGS sequence"/>
</dbReference>
<feature type="binding site" evidence="13">
    <location>
        <position position="254"/>
    </location>
    <ligand>
        <name>L-serine</name>
        <dbReference type="ChEBI" id="CHEBI:33384"/>
    </ligand>
</feature>
<dbReference type="SUPFAM" id="SSF46589">
    <property type="entry name" value="tRNA-binding arm"/>
    <property type="match status" value="1"/>
</dbReference>
<evidence type="ECO:0000256" key="15">
    <source>
        <dbReference type="SAM" id="Coils"/>
    </source>
</evidence>
<comment type="function">
    <text evidence="12">Catalyzes the attachment of serine to tRNA(Ser). Is also able to aminoacylate tRNA(Sec) with serine, to form the misacylated tRNA L-seryl-tRNA(Sec), which will be further converted into selenocysteinyl-tRNA(Sec).</text>
</comment>
<evidence type="ECO:0000256" key="10">
    <source>
        <dbReference type="ARBA" id="ARBA00047929"/>
    </source>
</evidence>
<feature type="domain" description="Aminoacyl-transfer RNA synthetases class-II family profile" evidence="16">
    <location>
        <begin position="161"/>
        <end position="432"/>
    </location>
</feature>
<feature type="binding site" evidence="12">
    <location>
        <begin position="254"/>
        <end position="256"/>
    </location>
    <ligand>
        <name>L-serine</name>
        <dbReference type="ChEBI" id="CHEBI:33384"/>
    </ligand>
</feature>
<comment type="caution">
    <text evidence="12">Lacks conserved residue(s) required for the propagation of feature annotation.</text>
</comment>
<dbReference type="CDD" id="cd00770">
    <property type="entry name" value="SerRS_core"/>
    <property type="match status" value="1"/>
</dbReference>
<name>A0A0C1C0J9_9BACT</name>
<dbReference type="Pfam" id="PF02403">
    <property type="entry name" value="Seryl_tRNA_N"/>
    <property type="match status" value="1"/>
</dbReference>
<evidence type="ECO:0000256" key="9">
    <source>
        <dbReference type="ARBA" id="ARBA00023146"/>
    </source>
</evidence>
<evidence type="ECO:0000259" key="16">
    <source>
        <dbReference type="PROSITE" id="PS50862"/>
    </source>
</evidence>
<evidence type="ECO:0000256" key="8">
    <source>
        <dbReference type="ARBA" id="ARBA00022917"/>
    </source>
</evidence>
<feature type="binding site" evidence="13">
    <location>
        <position position="405"/>
    </location>
    <ligand>
        <name>L-serine</name>
        <dbReference type="ChEBI" id="CHEBI:33384"/>
    </ligand>
</feature>
<feature type="binding site" evidence="12">
    <location>
        <position position="407"/>
    </location>
    <ligand>
        <name>L-serine</name>
        <dbReference type="ChEBI" id="CHEBI:33384"/>
    </ligand>
</feature>
<dbReference type="InterPro" id="IPR042103">
    <property type="entry name" value="SerRS_1_N_sf"/>
</dbReference>
<dbReference type="InterPro" id="IPR002314">
    <property type="entry name" value="aa-tRNA-synt_IIb"/>
</dbReference>
<dbReference type="EC" id="6.1.1.11" evidence="12"/>
<evidence type="ECO:0000256" key="6">
    <source>
        <dbReference type="ARBA" id="ARBA00022741"/>
    </source>
</evidence>
<evidence type="ECO:0000256" key="2">
    <source>
        <dbReference type="ARBA" id="ARBA00005045"/>
    </source>
</evidence>
<keyword evidence="15" id="KW-0175">Coiled coil</keyword>
<accession>A0A0C1C0J9</accession>
<evidence type="ECO:0000256" key="14">
    <source>
        <dbReference type="PIRSR" id="PIRSR001529-2"/>
    </source>
</evidence>
<evidence type="ECO:0000256" key="7">
    <source>
        <dbReference type="ARBA" id="ARBA00022840"/>
    </source>
</evidence>
<protein>
    <recommendedName>
        <fullName evidence="12">Serine--tRNA ligase</fullName>
        <ecNumber evidence="12">6.1.1.11</ecNumber>
    </recommendedName>
    <alternativeName>
        <fullName evidence="12">Seryl-tRNA synthetase</fullName>
        <shortName evidence="12">SerRS</shortName>
    </alternativeName>
    <alternativeName>
        <fullName evidence="12">Seryl-tRNA(Ser/Sec) synthetase</fullName>
    </alternativeName>
</protein>
<comment type="pathway">
    <text evidence="2 12">Aminoacyl-tRNA biosynthesis; selenocysteinyl-tRNA(Sec) biosynthesis; L-seryl-tRNA(Sec) from L-serine and tRNA(Sec): step 1/1.</text>
</comment>
<dbReference type="InterPro" id="IPR045864">
    <property type="entry name" value="aa-tRNA-synth_II/BPL/LPL"/>
</dbReference>
<dbReference type="PANTHER" id="PTHR43697">
    <property type="entry name" value="SERYL-TRNA SYNTHETASE"/>
    <property type="match status" value="1"/>
</dbReference>
<feature type="coiled-coil region" evidence="15">
    <location>
        <begin position="53"/>
        <end position="87"/>
    </location>
</feature>
<evidence type="ECO:0000313" key="18">
    <source>
        <dbReference type="Proteomes" id="UP000031307"/>
    </source>
</evidence>
<evidence type="ECO:0000256" key="1">
    <source>
        <dbReference type="ARBA" id="ARBA00004496"/>
    </source>
</evidence>
<dbReference type="GO" id="GO:0005524">
    <property type="term" value="F:ATP binding"/>
    <property type="evidence" value="ECO:0007669"/>
    <property type="project" value="UniProtKB-UniRule"/>
</dbReference>
<comment type="subunit">
    <text evidence="12">Homodimer. The tRNA molecule binds across the dimer.</text>
</comment>
<comment type="domain">
    <text evidence="12">Consists of two distinct domains, a catalytic core and a N-terminal extension that is involved in tRNA binding.</text>
</comment>
<dbReference type="InterPro" id="IPR010978">
    <property type="entry name" value="tRNA-bd_arm"/>
</dbReference>
<feature type="binding site" evidence="12 14">
    <location>
        <begin position="372"/>
        <end position="375"/>
    </location>
    <ligand>
        <name>ATP</name>
        <dbReference type="ChEBI" id="CHEBI:30616"/>
    </ligand>
</feature>
<dbReference type="GO" id="GO:0006434">
    <property type="term" value="P:seryl-tRNA aminoacylation"/>
    <property type="evidence" value="ECO:0007669"/>
    <property type="project" value="UniProtKB-UniRule"/>
</dbReference>
<feature type="binding site" evidence="13">
    <location>
        <position position="285"/>
    </location>
    <ligand>
        <name>L-serine</name>
        <dbReference type="ChEBI" id="CHEBI:33384"/>
    </ligand>
</feature>
<evidence type="ECO:0000256" key="3">
    <source>
        <dbReference type="ARBA" id="ARBA00010728"/>
    </source>
</evidence>
<organism evidence="17 18">
    <name type="scientific">Parachlamydia acanthamoebae</name>
    <dbReference type="NCBI Taxonomy" id="83552"/>
    <lineage>
        <taxon>Bacteria</taxon>
        <taxon>Pseudomonadati</taxon>
        <taxon>Chlamydiota</taxon>
        <taxon>Chlamydiia</taxon>
        <taxon>Parachlamydiales</taxon>
        <taxon>Parachlamydiaceae</taxon>
        <taxon>Parachlamydia</taxon>
    </lineage>
</organism>
<dbReference type="PANTHER" id="PTHR43697:SF1">
    <property type="entry name" value="SERINE--TRNA LIGASE"/>
    <property type="match status" value="1"/>
</dbReference>
<dbReference type="Gene3D" id="1.10.287.40">
    <property type="entry name" value="Serine-tRNA synthetase, tRNA binding domain"/>
    <property type="match status" value="1"/>
</dbReference>
<keyword evidence="5 12" id="KW-0436">Ligase</keyword>
<sequence>MLFNLFSFYNRDLMFQKGCFSMLDIKLIRQNPEAIKAKVKTKEPSSESVIDAILVLDRQSREIKTKVEQLKSERNVLSDQIGALKRRGEDASALLEKVSSFGDEIHSLDHALAPLEEELIQLLSTIPNLPMDDIPVSDSPKDNVMIKEFKQRPVFDFPFKNHVELNERLELFDFKRGAKISGTGWPVYRGMGARLEWALLNYMIEIHIKNGFEQWIPPILVRKEILFGSGQLPKFENQQFKINDPDYHLYLIPTAEVPLNGLHYDEILETDHLPLKYIAYTPCFRREAGAAGSQERGLIRMHQFNKVEMFCFSKPEESMKLFDQMMASAEEILQGLDLHYRNMLLVTGDMSFASARTVDIEVWLPGQDRYYEVSSVSNCTDYQSRRSQIRFRKKGEKPELVHTLNGSGLATSRLMVALLENNQQPDGSVLIPPVLQKYLGGINRLTPTA</sequence>
<dbReference type="UniPathway" id="UPA00906">
    <property type="reaction ID" value="UER00895"/>
</dbReference>
<dbReference type="PIRSF" id="PIRSF001529">
    <property type="entry name" value="Ser-tRNA-synth_IIa"/>
    <property type="match status" value="1"/>
</dbReference>
<evidence type="ECO:0000256" key="5">
    <source>
        <dbReference type="ARBA" id="ARBA00022598"/>
    </source>
</evidence>
<dbReference type="PROSITE" id="PS50862">
    <property type="entry name" value="AA_TRNA_LIGASE_II"/>
    <property type="match status" value="1"/>
</dbReference>
<dbReference type="GO" id="GO:0005737">
    <property type="term" value="C:cytoplasm"/>
    <property type="evidence" value="ECO:0007669"/>
    <property type="project" value="UniProtKB-SubCell"/>
</dbReference>
<dbReference type="GO" id="GO:0004828">
    <property type="term" value="F:serine-tRNA ligase activity"/>
    <property type="evidence" value="ECO:0007669"/>
    <property type="project" value="UniProtKB-UniRule"/>
</dbReference>
<dbReference type="GO" id="GO:0016260">
    <property type="term" value="P:selenocysteine biosynthetic process"/>
    <property type="evidence" value="ECO:0007669"/>
    <property type="project" value="UniProtKB-UniRule"/>
</dbReference>
<feature type="binding site" evidence="12 13">
    <location>
        <position position="308"/>
    </location>
    <ligand>
        <name>L-serine</name>
        <dbReference type="ChEBI" id="CHEBI:33384"/>
    </ligand>
</feature>
<keyword evidence="4 12" id="KW-0963">Cytoplasm</keyword>
<evidence type="ECO:0000256" key="11">
    <source>
        <dbReference type="ARBA" id="ARBA00048823"/>
    </source>
</evidence>
<gene>
    <name evidence="12 17" type="primary">serS</name>
    <name evidence="17" type="ORF">DB43_GU00440</name>
</gene>
<evidence type="ECO:0000256" key="12">
    <source>
        <dbReference type="HAMAP-Rule" id="MF_00176"/>
    </source>
</evidence>
<comment type="caution">
    <text evidence="17">The sequence shown here is derived from an EMBL/GenBank/DDBJ whole genome shotgun (WGS) entry which is preliminary data.</text>
</comment>
<dbReference type="InterPro" id="IPR033729">
    <property type="entry name" value="SerRS_core"/>
</dbReference>
<dbReference type="InterPro" id="IPR006195">
    <property type="entry name" value="aa-tRNA-synth_II"/>
</dbReference>
<keyword evidence="6 12" id="KW-0547">Nucleotide-binding</keyword>
<dbReference type="EMBL" id="JSAM01000090">
    <property type="protein sequence ID" value="KIA77151.1"/>
    <property type="molecule type" value="Genomic_DNA"/>
</dbReference>
<reference evidence="17 18" key="1">
    <citation type="journal article" date="2014" name="Mol. Biol. Evol.">
        <title>Massive expansion of Ubiquitination-related gene families within the Chlamydiae.</title>
        <authorList>
            <person name="Domman D."/>
            <person name="Collingro A."/>
            <person name="Lagkouvardos I."/>
            <person name="Gehre L."/>
            <person name="Weinmaier T."/>
            <person name="Rattei T."/>
            <person name="Subtil A."/>
            <person name="Horn M."/>
        </authorList>
    </citation>
    <scope>NUCLEOTIDE SEQUENCE [LARGE SCALE GENOMIC DNA]</scope>
    <source>
        <strain evidence="17 18">OEW1</strain>
    </source>
</reference>